<keyword evidence="3" id="KW-0816">Tricarboxylic acid cycle</keyword>
<evidence type="ECO:0000313" key="7">
    <source>
        <dbReference type="EMBL" id="PCG76045.1"/>
    </source>
</evidence>
<dbReference type="EC" id="1.1.1.37" evidence="1"/>
<feature type="domain" description="Lactate/malate dehydrogenase N-terminal" evidence="6">
    <location>
        <begin position="126"/>
        <end position="276"/>
    </location>
</feature>
<evidence type="ECO:0000256" key="3">
    <source>
        <dbReference type="ARBA" id="ARBA00022532"/>
    </source>
</evidence>
<gene>
    <name evidence="7" type="ORF">B5V51_10387</name>
</gene>
<accession>A0A2A4JVJ0</accession>
<dbReference type="GO" id="GO:0005739">
    <property type="term" value="C:mitochondrion"/>
    <property type="evidence" value="ECO:0007669"/>
    <property type="project" value="TreeGrafter"/>
</dbReference>
<comment type="caution">
    <text evidence="7">The sequence shown here is derived from an EMBL/GenBank/DDBJ whole genome shotgun (WGS) entry which is preliminary data.</text>
</comment>
<evidence type="ECO:0000259" key="6">
    <source>
        <dbReference type="Pfam" id="PF00056"/>
    </source>
</evidence>
<evidence type="ECO:0000256" key="2">
    <source>
        <dbReference type="ARBA" id="ARBA00016075"/>
    </source>
</evidence>
<dbReference type="Gene3D" id="3.40.50.720">
    <property type="entry name" value="NAD(P)-binding Rossmann-like Domain"/>
    <property type="match status" value="1"/>
</dbReference>
<dbReference type="InterPro" id="IPR036291">
    <property type="entry name" value="NAD(P)-bd_dom_sf"/>
</dbReference>
<protein>
    <recommendedName>
        <fullName evidence="2">Malate dehydrogenase, mitochondrial</fullName>
        <ecNumber evidence="1">1.1.1.37</ecNumber>
    </recommendedName>
</protein>
<reference evidence="7" key="1">
    <citation type="submission" date="2017-09" db="EMBL/GenBank/DDBJ databases">
        <title>Contemporary evolution of a Lepidopteran species, Heliothis virescens, in response to modern agricultural practices.</title>
        <authorList>
            <person name="Fritz M.L."/>
            <person name="Deyonke A.M."/>
            <person name="Papanicolaou A."/>
            <person name="Micinski S."/>
            <person name="Westbrook J."/>
            <person name="Gould F."/>
        </authorList>
    </citation>
    <scope>NUCLEOTIDE SEQUENCE [LARGE SCALE GENOMIC DNA]</scope>
    <source>
        <strain evidence="7">HvINT-</strain>
        <tissue evidence="7">Whole body</tissue>
    </source>
</reference>
<dbReference type="GO" id="GO:0006099">
    <property type="term" value="P:tricarboxylic acid cycle"/>
    <property type="evidence" value="ECO:0007669"/>
    <property type="project" value="UniProtKB-KW"/>
</dbReference>
<evidence type="ECO:0000256" key="1">
    <source>
        <dbReference type="ARBA" id="ARBA00012995"/>
    </source>
</evidence>
<dbReference type="PANTHER" id="PTHR11540:SF16">
    <property type="entry name" value="MALATE DEHYDROGENASE, MITOCHONDRIAL"/>
    <property type="match status" value="1"/>
</dbReference>
<keyword evidence="4" id="KW-0560">Oxidoreductase</keyword>
<dbReference type="SUPFAM" id="SSF51735">
    <property type="entry name" value="NAD(P)-binding Rossmann-fold domains"/>
    <property type="match status" value="1"/>
</dbReference>
<dbReference type="InterPro" id="IPR015955">
    <property type="entry name" value="Lactate_DH/Glyco_Ohase_4_C"/>
</dbReference>
<dbReference type="PANTHER" id="PTHR11540">
    <property type="entry name" value="MALATE AND LACTATE DEHYDROGENASE"/>
    <property type="match status" value="1"/>
</dbReference>
<dbReference type="AlphaFoldDB" id="A0A2A4JVJ0"/>
<proteinExistence type="predicted"/>
<dbReference type="Gene3D" id="3.90.110.10">
    <property type="entry name" value="Lactate dehydrogenase/glycoside hydrolase, family 4, C-terminal"/>
    <property type="match status" value="1"/>
</dbReference>
<sequence length="567" mass="63288">MMSKTRGFWSYILSSSKYLNQRTDLVISRHYAKKPKDDGCSRAHADIASNPNPLCAEPCERRKKKKEGILHKIKLKVIEGGTNFGTPFRKIENKPAVCAPKAQPQKALPAPKKKVPPMPAPRPGVQVSILGADTAIGQYVALLLKQCSCIKKLRLYEAKDSQGCTRDLCSVVQDLQHINTNCLVQAFSCACYELERCLQNTDIVLMLESGYLNVDMPFEKRFLYQAPIVKCYADAIANECPKAFVIVCATPIDCMVPLIAETLKETGWYDPTRLLGSVAVPEMRASTLAARALCLEPRYTRVPCVGGTEGDSLVPLFSKAVEYFDFAQHNAEMMTDAVRNAPVAVARSEGPCTRVGDLSEAHALAGLVTTVAHALLCHDIPRVTGFVETDLGQVISPAKFIASTVEIGGSGIIKNLGLPRMTEMETTNVNLALSNLGVKLRLVKDWYSKYCSSSTRLDACQFQFFYPKSYERFDDCAYANIYVATDLLLNHKGVYKKFEFPSKLNSYELGLLDMALCKVVKNYELAMEWYQSNYECFVERGQNKLKKNFQAPRHYERLEDCAKHLIE</sequence>
<name>A0A2A4JVJ0_HELVI</name>
<organism evidence="7">
    <name type="scientific">Heliothis virescens</name>
    <name type="common">Tobacco budworm moth</name>
    <dbReference type="NCBI Taxonomy" id="7102"/>
    <lineage>
        <taxon>Eukaryota</taxon>
        <taxon>Metazoa</taxon>
        <taxon>Ecdysozoa</taxon>
        <taxon>Arthropoda</taxon>
        <taxon>Hexapoda</taxon>
        <taxon>Insecta</taxon>
        <taxon>Pterygota</taxon>
        <taxon>Neoptera</taxon>
        <taxon>Endopterygota</taxon>
        <taxon>Lepidoptera</taxon>
        <taxon>Glossata</taxon>
        <taxon>Ditrysia</taxon>
        <taxon>Noctuoidea</taxon>
        <taxon>Noctuidae</taxon>
        <taxon>Heliothinae</taxon>
        <taxon>Heliothis</taxon>
    </lineage>
</organism>
<dbReference type="EMBL" id="NWSH01000489">
    <property type="protein sequence ID" value="PCG76045.1"/>
    <property type="molecule type" value="Genomic_DNA"/>
</dbReference>
<dbReference type="GO" id="GO:0030060">
    <property type="term" value="F:L-malate dehydrogenase (NAD+) activity"/>
    <property type="evidence" value="ECO:0007669"/>
    <property type="project" value="UniProtKB-EC"/>
</dbReference>
<evidence type="ECO:0000256" key="5">
    <source>
        <dbReference type="ARBA" id="ARBA00023027"/>
    </source>
</evidence>
<dbReference type="InterPro" id="IPR001236">
    <property type="entry name" value="Lactate/malate_DH_N"/>
</dbReference>
<dbReference type="SUPFAM" id="SSF56327">
    <property type="entry name" value="LDH C-terminal domain-like"/>
    <property type="match status" value="1"/>
</dbReference>
<evidence type="ECO:0000256" key="4">
    <source>
        <dbReference type="ARBA" id="ARBA00023002"/>
    </source>
</evidence>
<dbReference type="STRING" id="7102.A0A2A4JVJ0"/>
<keyword evidence="5" id="KW-0520">NAD</keyword>
<dbReference type="Pfam" id="PF00056">
    <property type="entry name" value="Ldh_1_N"/>
    <property type="match status" value="1"/>
</dbReference>